<keyword evidence="4" id="KW-0067">ATP-binding</keyword>
<dbReference type="InterPro" id="IPR045076">
    <property type="entry name" value="MutS"/>
</dbReference>
<feature type="region of interest" description="Disordered" evidence="9">
    <location>
        <begin position="1"/>
        <end position="32"/>
    </location>
</feature>
<sequence length="1003" mass="109518">MSVKGGPRRGAPLPSRPTTALSTRTDATTGHSHQGEWILSILPARGQGTRQVGIVALEKNSARVTVTNLAGDSPTWVKSVHLARSKPPCVILLPSTALLASLPARKTLSEQETDSLAGEEDESTVPAADDPQVAMLVKALQAAFPEATFVPVIRKYWNEQSCLGSLPAPLYRALDTGYEYLTRLIVPPEDRLGILTACRNQYYSLSAASALFHWLEHAQGLAFAPRSLKIDYEVPDGTCLIDAESAANLELVANVLDKNSKQHLLGMLNHCFTPMGTRALRANILSPLTDRGKLDARLDAVEELVNSEERFRAIRKALEPLKGLDVDRLTSRLLAPPRRTASSRTGSSSSTRLAFFSQLGHAASNDPSLLVANHLASLLALRTFLNSLPALRASVAPSSSASGATLLGSIARALQDPQLDEIGEVVRENMNEEVWAAIGKGNKGKASGEGVMVTKHQRLFAIKAERKRLLDVARETYRENMSDINDLADAFRTRHALESLDHKQGEGMKGAAFFLRVNKDEWEEKKRELGKGGATNVVPKRNKVEFSTLDLMKLNARLAASEEEILLMSKDVLEEILDGIRDKIACLYRCSEAIALLDMLASFAEVASKNADYVRPEWTDTLAIKQGRHPLHEQFRMSEGSFVPNDTYANDATSFQIINGPNMSGKSTLLRQIALLHVMAQIGSFVPALYASFRPVAAILTRLSNDDNLEASLSTFASEMATMSFILGALKAHEDDKCLVIVDELGRGTSPDEGVGIAHAIAEEIIKAKAFCFFATHFKELSITLPGRFPNAVALHLETDIDRGKPDFSLTFKHRLRDGSTPLTHYGLELAKIVNLPPAMYERAELVSRTLASLAEEGKARAGETKLVRRRRALLELRTVLRDAADTAITDATKLRTILRELQQNTIRVLAETIDAESERARSRSTVTPREKLPEVVAAPFEADQPMQADPDASQDTDSFAQDATTADAEQAASGSASHDEEAEAEELGFGVADEDDMLEYDD</sequence>
<evidence type="ECO:0000256" key="7">
    <source>
        <dbReference type="ARBA" id="ARBA00025902"/>
    </source>
</evidence>
<feature type="compositionally biased region" description="Acidic residues" evidence="9">
    <location>
        <begin position="981"/>
        <end position="1003"/>
    </location>
</feature>
<dbReference type="EMBL" id="PJQD01000023">
    <property type="protein sequence ID" value="POY74632.1"/>
    <property type="molecule type" value="Genomic_DNA"/>
</dbReference>
<evidence type="ECO:0000256" key="9">
    <source>
        <dbReference type="SAM" id="MobiDB-lite"/>
    </source>
</evidence>
<feature type="region of interest" description="Disordered" evidence="9">
    <location>
        <begin position="918"/>
        <end position="1003"/>
    </location>
</feature>
<evidence type="ECO:0000256" key="4">
    <source>
        <dbReference type="ARBA" id="ARBA00022840"/>
    </source>
</evidence>
<comment type="similarity">
    <text evidence="1">Belongs to the DNA mismatch repair MutS family.</text>
</comment>
<reference evidence="12 13" key="1">
    <citation type="journal article" date="2018" name="Front. Microbiol.">
        <title>Prospects for Fungal Bioremediation of Acidic Radioactive Waste Sites: Characterization and Genome Sequence of Rhodotorula taiwanensis MD1149.</title>
        <authorList>
            <person name="Tkavc R."/>
            <person name="Matrosova V.Y."/>
            <person name="Grichenko O.E."/>
            <person name="Gostincar C."/>
            <person name="Volpe R.P."/>
            <person name="Klimenkova P."/>
            <person name="Gaidamakova E.K."/>
            <person name="Zhou C.E."/>
            <person name="Stewart B.J."/>
            <person name="Lyman M.G."/>
            <person name="Malfatti S.A."/>
            <person name="Rubinfeld B."/>
            <person name="Courtot M."/>
            <person name="Singh J."/>
            <person name="Dalgard C.L."/>
            <person name="Hamilton T."/>
            <person name="Frey K.G."/>
            <person name="Gunde-Cimerman N."/>
            <person name="Dugan L."/>
            <person name="Daly M.J."/>
        </authorList>
    </citation>
    <scope>NUCLEOTIDE SEQUENCE [LARGE SCALE GENOMIC DNA]</scope>
    <source>
        <strain evidence="12 13">MD1149</strain>
    </source>
</reference>
<keyword evidence="3" id="KW-0547">Nucleotide-binding</keyword>
<proteinExistence type="inferred from homology"/>
<dbReference type="OrthoDB" id="276261at2759"/>
<dbReference type="Pfam" id="PF05192">
    <property type="entry name" value="MutS_III"/>
    <property type="match status" value="1"/>
</dbReference>
<dbReference type="Gene3D" id="1.10.1420.10">
    <property type="match status" value="2"/>
</dbReference>
<dbReference type="Pfam" id="PF00488">
    <property type="entry name" value="MutS_V"/>
    <property type="match status" value="1"/>
</dbReference>
<comment type="subunit">
    <text evidence="7">Heterodimer consisting of MSH2-MSH3 (MutS beta). Forms a ternary complex with MutL alpha (MLH1-PMS1).</text>
</comment>
<dbReference type="GO" id="GO:0005524">
    <property type="term" value="F:ATP binding"/>
    <property type="evidence" value="ECO:0007669"/>
    <property type="project" value="UniProtKB-KW"/>
</dbReference>
<organism evidence="12 13">
    <name type="scientific">Rhodotorula taiwanensis</name>
    <dbReference type="NCBI Taxonomy" id="741276"/>
    <lineage>
        <taxon>Eukaryota</taxon>
        <taxon>Fungi</taxon>
        <taxon>Dikarya</taxon>
        <taxon>Basidiomycota</taxon>
        <taxon>Pucciniomycotina</taxon>
        <taxon>Microbotryomycetes</taxon>
        <taxon>Sporidiobolales</taxon>
        <taxon>Sporidiobolaceae</taxon>
        <taxon>Rhodotorula</taxon>
    </lineage>
</organism>
<dbReference type="STRING" id="741276.A0A2S5BCZ1"/>
<protein>
    <recommendedName>
        <fullName evidence="2 8">DNA mismatch repair protein MSH3</fullName>
    </recommendedName>
    <alternativeName>
        <fullName evidence="2 8">DNA mismatch repair protein MSH3</fullName>
    </alternativeName>
</protein>
<dbReference type="GO" id="GO:0030983">
    <property type="term" value="F:mismatched DNA binding"/>
    <property type="evidence" value="ECO:0007669"/>
    <property type="project" value="InterPro"/>
</dbReference>
<evidence type="ECO:0000256" key="8">
    <source>
        <dbReference type="ARBA" id="ARBA00073774"/>
    </source>
</evidence>
<dbReference type="InterPro" id="IPR036187">
    <property type="entry name" value="DNA_mismatch_repair_MutS_sf"/>
</dbReference>
<dbReference type="GO" id="GO:0005634">
    <property type="term" value="C:nucleus"/>
    <property type="evidence" value="ECO:0007669"/>
    <property type="project" value="TreeGrafter"/>
</dbReference>
<name>A0A2S5BCZ1_9BASI</name>
<feature type="domain" description="DNA mismatch repair protein MutS core" evidence="10">
    <location>
        <begin position="259"/>
        <end position="635"/>
    </location>
</feature>
<dbReference type="InterPro" id="IPR000432">
    <property type="entry name" value="DNA_mismatch_repair_MutS_C"/>
</dbReference>
<keyword evidence="5" id="KW-0238">DNA-binding</keyword>
<evidence type="ECO:0000256" key="6">
    <source>
        <dbReference type="ARBA" id="ARBA00023254"/>
    </source>
</evidence>
<dbReference type="Gene3D" id="3.40.50.300">
    <property type="entry name" value="P-loop containing nucleotide triphosphate hydrolases"/>
    <property type="match status" value="1"/>
</dbReference>
<accession>A0A2S5BCZ1</accession>
<dbReference type="Proteomes" id="UP000237144">
    <property type="component" value="Unassembled WGS sequence"/>
</dbReference>
<dbReference type="SMART" id="SM00534">
    <property type="entry name" value="MUTSac"/>
    <property type="match status" value="1"/>
</dbReference>
<evidence type="ECO:0000256" key="5">
    <source>
        <dbReference type="ARBA" id="ARBA00023125"/>
    </source>
</evidence>
<dbReference type="InterPro" id="IPR007696">
    <property type="entry name" value="DNA_mismatch_repair_MutS_core"/>
</dbReference>
<dbReference type="GO" id="GO:0006298">
    <property type="term" value="P:mismatch repair"/>
    <property type="evidence" value="ECO:0007669"/>
    <property type="project" value="InterPro"/>
</dbReference>
<evidence type="ECO:0000313" key="12">
    <source>
        <dbReference type="EMBL" id="POY74632.1"/>
    </source>
</evidence>
<feature type="compositionally biased region" description="Low complexity" evidence="9">
    <location>
        <begin position="18"/>
        <end position="29"/>
    </location>
</feature>
<dbReference type="AlphaFoldDB" id="A0A2S5BCZ1"/>
<feature type="compositionally biased region" description="Low complexity" evidence="9">
    <location>
        <begin position="961"/>
        <end position="977"/>
    </location>
</feature>
<dbReference type="SUPFAM" id="SSF48334">
    <property type="entry name" value="DNA repair protein MutS, domain III"/>
    <property type="match status" value="1"/>
</dbReference>
<dbReference type="GO" id="GO:0140664">
    <property type="term" value="F:ATP-dependent DNA damage sensor activity"/>
    <property type="evidence" value="ECO:0007669"/>
    <property type="project" value="InterPro"/>
</dbReference>
<dbReference type="FunFam" id="3.40.50.300:FF:000870">
    <property type="entry name" value="MutS protein homolog 4"/>
    <property type="match status" value="1"/>
</dbReference>
<gene>
    <name evidence="12" type="ORF">BMF94_2393</name>
</gene>
<evidence type="ECO:0000256" key="1">
    <source>
        <dbReference type="ARBA" id="ARBA00006271"/>
    </source>
</evidence>
<evidence type="ECO:0000256" key="2">
    <source>
        <dbReference type="ARBA" id="ARBA00022151"/>
    </source>
</evidence>
<dbReference type="SUPFAM" id="SSF52540">
    <property type="entry name" value="P-loop containing nucleoside triphosphate hydrolases"/>
    <property type="match status" value="1"/>
</dbReference>
<evidence type="ECO:0000256" key="3">
    <source>
        <dbReference type="ARBA" id="ARBA00022741"/>
    </source>
</evidence>
<evidence type="ECO:0000259" key="11">
    <source>
        <dbReference type="SMART" id="SM00534"/>
    </source>
</evidence>
<dbReference type="PANTHER" id="PTHR11361">
    <property type="entry name" value="DNA MISMATCH REPAIR PROTEIN MUTS FAMILY MEMBER"/>
    <property type="match status" value="1"/>
</dbReference>
<dbReference type="SMART" id="SM00533">
    <property type="entry name" value="MUTSd"/>
    <property type="match status" value="1"/>
</dbReference>
<evidence type="ECO:0000313" key="13">
    <source>
        <dbReference type="Proteomes" id="UP000237144"/>
    </source>
</evidence>
<comment type="caution">
    <text evidence="12">The sequence shown here is derived from an EMBL/GenBank/DDBJ whole genome shotgun (WGS) entry which is preliminary data.</text>
</comment>
<keyword evidence="13" id="KW-1185">Reference proteome</keyword>
<keyword evidence="6" id="KW-0469">Meiosis</keyword>
<dbReference type="InterPro" id="IPR027417">
    <property type="entry name" value="P-loop_NTPase"/>
</dbReference>
<feature type="domain" description="DNA mismatch repair proteins mutS family" evidence="11">
    <location>
        <begin position="653"/>
        <end position="849"/>
    </location>
</feature>
<dbReference type="PANTHER" id="PTHR11361:SF21">
    <property type="entry name" value="MUTS PROTEIN HOMOLOG 4"/>
    <property type="match status" value="1"/>
</dbReference>
<evidence type="ECO:0000259" key="10">
    <source>
        <dbReference type="SMART" id="SM00533"/>
    </source>
</evidence>
<dbReference type="GO" id="GO:0007131">
    <property type="term" value="P:reciprocal meiotic recombination"/>
    <property type="evidence" value="ECO:0007669"/>
    <property type="project" value="TreeGrafter"/>
</dbReference>